<proteinExistence type="predicted"/>
<dbReference type="AlphaFoldDB" id="A0A7R9FUC6"/>
<accession>A0A7R9FUC6</accession>
<dbReference type="OrthoDB" id="9998011at2759"/>
<sequence length="135" mass="14231">MALQALAVYASHEGLGDVAADVRLSSSGWEHAFHLTDRNRLVQQIVSVPSLPGDIKISSAGSGCVLVQATTRYSAFGGPEKRGMRLTVEERPLDAHGCDRQTIRVCVAHSGPGNASSMALLQVSMLSGFEPGKNA</sequence>
<dbReference type="Gene3D" id="1.50.10.20">
    <property type="match status" value="1"/>
</dbReference>
<dbReference type="PANTHER" id="PTHR11412:SF171">
    <property type="entry name" value="PREGNANCY ZONE PROTEIN-LIKE PROTEIN"/>
    <property type="match status" value="1"/>
</dbReference>
<evidence type="ECO:0000313" key="2">
    <source>
        <dbReference type="Proteomes" id="UP000677054"/>
    </source>
</evidence>
<reference evidence="1" key="1">
    <citation type="submission" date="2020-11" db="EMBL/GenBank/DDBJ databases">
        <authorList>
            <person name="Tran Van P."/>
        </authorList>
    </citation>
    <scope>NUCLEOTIDE SEQUENCE</scope>
</reference>
<gene>
    <name evidence="1" type="ORF">DSTB1V02_LOCUS15343</name>
</gene>
<dbReference type="EMBL" id="LR937159">
    <property type="protein sequence ID" value="CAD7255598.1"/>
    <property type="molecule type" value="Genomic_DNA"/>
</dbReference>
<name>A0A7R9FUC6_9CRUS</name>
<evidence type="ECO:0000313" key="1">
    <source>
        <dbReference type="EMBL" id="CAD7255598.1"/>
    </source>
</evidence>
<feature type="non-terminal residue" evidence="1">
    <location>
        <position position="1"/>
    </location>
</feature>
<dbReference type="PANTHER" id="PTHR11412">
    <property type="entry name" value="MACROGLOBULIN / COMPLEMENT"/>
    <property type="match status" value="1"/>
</dbReference>
<dbReference type="InterPro" id="IPR050473">
    <property type="entry name" value="A2M/Complement_sys"/>
</dbReference>
<dbReference type="InterPro" id="IPR036595">
    <property type="entry name" value="A-macroglobulin_rcpt-bd_sf"/>
</dbReference>
<dbReference type="SUPFAM" id="SSF49410">
    <property type="entry name" value="Alpha-macroglobulin receptor domain"/>
    <property type="match status" value="1"/>
</dbReference>
<organism evidence="1">
    <name type="scientific">Darwinula stevensoni</name>
    <dbReference type="NCBI Taxonomy" id="69355"/>
    <lineage>
        <taxon>Eukaryota</taxon>
        <taxon>Metazoa</taxon>
        <taxon>Ecdysozoa</taxon>
        <taxon>Arthropoda</taxon>
        <taxon>Crustacea</taxon>
        <taxon>Oligostraca</taxon>
        <taxon>Ostracoda</taxon>
        <taxon>Podocopa</taxon>
        <taxon>Podocopida</taxon>
        <taxon>Darwinulocopina</taxon>
        <taxon>Darwinuloidea</taxon>
        <taxon>Darwinulidae</taxon>
        <taxon>Darwinula</taxon>
    </lineage>
</organism>
<protein>
    <submittedName>
        <fullName evidence="1">Uncharacterized protein</fullName>
    </submittedName>
</protein>
<dbReference type="GO" id="GO:0005576">
    <property type="term" value="C:extracellular region"/>
    <property type="evidence" value="ECO:0007669"/>
    <property type="project" value="InterPro"/>
</dbReference>
<dbReference type="Gene3D" id="2.60.40.690">
    <property type="entry name" value="Alpha-macroglobulin, receptor-binding domain"/>
    <property type="match status" value="1"/>
</dbReference>
<dbReference type="Proteomes" id="UP000677054">
    <property type="component" value="Unassembled WGS sequence"/>
</dbReference>
<keyword evidence="2" id="KW-1185">Reference proteome</keyword>
<dbReference type="Gene3D" id="2.60.120.1540">
    <property type="match status" value="1"/>
</dbReference>
<dbReference type="EMBL" id="CAJPEV010037641">
    <property type="protein sequence ID" value="CAG0909735.1"/>
    <property type="molecule type" value="Genomic_DNA"/>
</dbReference>